<keyword evidence="3" id="KW-0520">NAD</keyword>
<dbReference type="InterPro" id="IPR050134">
    <property type="entry name" value="NAD-dep_sirtuin_deacylases"/>
</dbReference>
<dbReference type="InterPro" id="IPR026591">
    <property type="entry name" value="Sirtuin_cat_small_dom_sf"/>
</dbReference>
<feature type="domain" description="Deacetylase sirtuin-type" evidence="5">
    <location>
        <begin position="1"/>
        <end position="241"/>
    </location>
</feature>
<accession>A0A0V8J1L6</accession>
<evidence type="ECO:0000256" key="4">
    <source>
        <dbReference type="PROSITE-ProRule" id="PRU00236"/>
    </source>
</evidence>
<feature type="binding site" evidence="4">
    <location>
        <position position="147"/>
    </location>
    <ligand>
        <name>Zn(2+)</name>
        <dbReference type="ChEBI" id="CHEBI:29105"/>
    </ligand>
</feature>
<dbReference type="EC" id="2.3.1.286" evidence="1"/>
<dbReference type="AlphaFoldDB" id="A0A0V8J1L6"/>
<keyword evidence="2" id="KW-0808">Transferase</keyword>
<dbReference type="GO" id="GO:0070403">
    <property type="term" value="F:NAD+ binding"/>
    <property type="evidence" value="ECO:0007669"/>
    <property type="project" value="InterPro"/>
</dbReference>
<dbReference type="PANTHER" id="PTHR11085">
    <property type="entry name" value="NAD-DEPENDENT PROTEIN DEACYLASE SIRTUIN-5, MITOCHONDRIAL-RELATED"/>
    <property type="match status" value="1"/>
</dbReference>
<dbReference type="Pfam" id="PF02146">
    <property type="entry name" value="SIR2"/>
    <property type="match status" value="1"/>
</dbReference>
<dbReference type="Gene3D" id="3.40.50.1220">
    <property type="entry name" value="TPP-binding domain"/>
    <property type="match status" value="1"/>
</dbReference>
<dbReference type="CDD" id="cd01407">
    <property type="entry name" value="SIR2-fam"/>
    <property type="match status" value="1"/>
</dbReference>
<dbReference type="GO" id="GO:0046872">
    <property type="term" value="F:metal ion binding"/>
    <property type="evidence" value="ECO:0007669"/>
    <property type="project" value="UniProtKB-KW"/>
</dbReference>
<dbReference type="GO" id="GO:0017136">
    <property type="term" value="F:histone deacetylase activity, NAD-dependent"/>
    <property type="evidence" value="ECO:0007669"/>
    <property type="project" value="TreeGrafter"/>
</dbReference>
<sequence length="241" mass="26951">MTDQQAIEQLASWLNHSSFTVVLSGAGMSTESGIPDFRSHNGLWKNFDPAYVSSVEALDNHYDLFNEFYSLRLQDVETCNPHEGYEALARLQQKGLIHAIATQNVDGFHRRSGGKNIYELHGSLHNIYCHTCSKVYSAEDFKKGSTCSCGGKLRPSIVLFGELLPEEVWHQAMSAIRQADLVLIIGTSLQVYPVNQLPSMAKGKTVLINREPTSMDHLFDLSIYSSAKDTLLEVEQLCLKR</sequence>
<feature type="binding site" evidence="4">
    <location>
        <position position="149"/>
    </location>
    <ligand>
        <name>Zn(2+)</name>
        <dbReference type="ChEBI" id="CHEBI:29105"/>
    </ligand>
</feature>
<reference evidence="6 7" key="1">
    <citation type="journal article" date="2014" name="Antonie Van Leeuwenhoek">
        <title>Fictibacillus enclensis sp. nov., isolated from marine sediment.</title>
        <authorList>
            <person name="Dastager S.G."/>
            <person name="Mawlankar R."/>
            <person name="Srinivasan K."/>
            <person name="Tang S.K."/>
            <person name="Lee J.C."/>
            <person name="Ramana V.V."/>
            <person name="Shouche Y.S."/>
        </authorList>
    </citation>
    <scope>NUCLEOTIDE SEQUENCE [LARGE SCALE GENOMIC DNA]</scope>
    <source>
        <strain evidence="6 7">NIO-1003</strain>
    </source>
</reference>
<dbReference type="InterPro" id="IPR029035">
    <property type="entry name" value="DHS-like_NAD/FAD-binding_dom"/>
</dbReference>
<dbReference type="RefSeq" id="WP_061974343.1">
    <property type="nucleotide sequence ID" value="NZ_FMAV01000004.1"/>
</dbReference>
<dbReference type="InterPro" id="IPR003000">
    <property type="entry name" value="Sirtuin"/>
</dbReference>
<dbReference type="Proteomes" id="UP000054099">
    <property type="component" value="Unassembled WGS sequence"/>
</dbReference>
<evidence type="ECO:0000256" key="2">
    <source>
        <dbReference type="ARBA" id="ARBA00022679"/>
    </source>
</evidence>
<dbReference type="NCBIfam" id="NF001753">
    <property type="entry name" value="PRK00481.1-3"/>
    <property type="match status" value="1"/>
</dbReference>
<keyword evidence="4" id="KW-0479">Metal-binding</keyword>
<proteinExistence type="predicted"/>
<evidence type="ECO:0000259" key="5">
    <source>
        <dbReference type="PROSITE" id="PS50305"/>
    </source>
</evidence>
<dbReference type="SUPFAM" id="SSF52467">
    <property type="entry name" value="DHS-like NAD/FAD-binding domain"/>
    <property type="match status" value="1"/>
</dbReference>
<dbReference type="EMBL" id="LNQN01000006">
    <property type="protein sequence ID" value="KSU80900.1"/>
    <property type="molecule type" value="Genomic_DNA"/>
</dbReference>
<feature type="active site" description="Proton acceptor" evidence="4">
    <location>
        <position position="121"/>
    </location>
</feature>
<dbReference type="OrthoDB" id="9800582at2"/>
<dbReference type="PANTHER" id="PTHR11085:SF10">
    <property type="entry name" value="NAD-DEPENDENT PROTEIN DEACYLASE SIRTUIN-5, MITOCHONDRIAL-RELATED"/>
    <property type="match status" value="1"/>
</dbReference>
<dbReference type="Gene3D" id="3.30.1600.10">
    <property type="entry name" value="SIR2/SIRT2 'Small Domain"/>
    <property type="match status" value="1"/>
</dbReference>
<name>A0A0V8J1L6_9BACL</name>
<keyword evidence="4" id="KW-0862">Zinc</keyword>
<organism evidence="6 7">
    <name type="scientific">Fictibacillus enclensis</name>
    <dbReference type="NCBI Taxonomy" id="1017270"/>
    <lineage>
        <taxon>Bacteria</taxon>
        <taxon>Bacillati</taxon>
        <taxon>Bacillota</taxon>
        <taxon>Bacilli</taxon>
        <taxon>Bacillales</taxon>
        <taxon>Fictibacillaceae</taxon>
        <taxon>Fictibacillus</taxon>
    </lineage>
</organism>
<protein>
    <recommendedName>
        <fullName evidence="1">protein acetyllysine N-acetyltransferase</fullName>
        <ecNumber evidence="1">2.3.1.286</ecNumber>
    </recommendedName>
</protein>
<evidence type="ECO:0000313" key="7">
    <source>
        <dbReference type="Proteomes" id="UP000054099"/>
    </source>
</evidence>
<feature type="binding site" evidence="4">
    <location>
        <position position="129"/>
    </location>
    <ligand>
        <name>Zn(2+)</name>
        <dbReference type="ChEBI" id="CHEBI:29105"/>
    </ligand>
</feature>
<evidence type="ECO:0000256" key="1">
    <source>
        <dbReference type="ARBA" id="ARBA00012928"/>
    </source>
</evidence>
<dbReference type="InterPro" id="IPR026590">
    <property type="entry name" value="Ssirtuin_cat_dom"/>
</dbReference>
<dbReference type="PROSITE" id="PS50305">
    <property type="entry name" value="SIRTUIN"/>
    <property type="match status" value="1"/>
</dbReference>
<evidence type="ECO:0000256" key="3">
    <source>
        <dbReference type="ARBA" id="ARBA00023027"/>
    </source>
</evidence>
<evidence type="ECO:0000313" key="6">
    <source>
        <dbReference type="EMBL" id="KSU80900.1"/>
    </source>
</evidence>
<gene>
    <name evidence="6" type="ORF">AS030_18260</name>
</gene>
<feature type="binding site" evidence="4">
    <location>
        <position position="132"/>
    </location>
    <ligand>
        <name>Zn(2+)</name>
        <dbReference type="ChEBI" id="CHEBI:29105"/>
    </ligand>
</feature>
<keyword evidence="7" id="KW-1185">Reference proteome</keyword>
<comment type="caution">
    <text evidence="6">The sequence shown here is derived from an EMBL/GenBank/DDBJ whole genome shotgun (WGS) entry which is preliminary data.</text>
</comment>